<sequence length="286" mass="30440">MSWSQTQEQRWSAVLRTLAELVPPGAAVVVEGSDELAARLTAAGVPVGTRGDVRISTNGRRDAADVVVDLRDPGWPVIRHVDTRLANADRWHLTESRAFFAAKAAGWDRRFGDDRPAYSAAVGDAGFRPGGVVVDVGCGTGRALPALRSAVGPAGVVLGLDLTPEMLAEARGHGVAEHAPLVLADACRLPFGSASVDGVFAAGLLMHLPDPDAGLREFARVTRSGGRLAFFHPTGRAALAARHGRELRPDEALSAGPLRESTTRSGWELTRYDDAEERFFALAVRR</sequence>
<dbReference type="PATRIC" id="fig|927661.3.peg.782"/>
<name>A0A010ZM84_9ACTN</name>
<evidence type="ECO:0000259" key="1">
    <source>
        <dbReference type="Pfam" id="PF08241"/>
    </source>
</evidence>
<keyword evidence="2" id="KW-0808">Transferase</keyword>
<dbReference type="CDD" id="cd02440">
    <property type="entry name" value="AdoMet_MTases"/>
    <property type="match status" value="1"/>
</dbReference>
<feature type="domain" description="Methyltransferase type 11" evidence="1">
    <location>
        <begin position="134"/>
        <end position="230"/>
    </location>
</feature>
<evidence type="ECO:0000313" key="2">
    <source>
        <dbReference type="EMBL" id="EXG79749.1"/>
    </source>
</evidence>
<dbReference type="GO" id="GO:0008757">
    <property type="term" value="F:S-adenosylmethionine-dependent methyltransferase activity"/>
    <property type="evidence" value="ECO:0007669"/>
    <property type="project" value="InterPro"/>
</dbReference>
<dbReference type="InterPro" id="IPR029063">
    <property type="entry name" value="SAM-dependent_MTases_sf"/>
</dbReference>
<accession>A0A010ZM84</accession>
<dbReference type="GO" id="GO:0032259">
    <property type="term" value="P:methylation"/>
    <property type="evidence" value="ECO:0007669"/>
    <property type="project" value="UniProtKB-KW"/>
</dbReference>
<dbReference type="InterPro" id="IPR013216">
    <property type="entry name" value="Methyltransf_11"/>
</dbReference>
<dbReference type="Proteomes" id="UP000021053">
    <property type="component" value="Unassembled WGS sequence"/>
</dbReference>
<gene>
    <name evidence="2" type="ORF">CryarDRAFT_0794</name>
</gene>
<dbReference type="Pfam" id="PF08241">
    <property type="entry name" value="Methyltransf_11"/>
    <property type="match status" value="1"/>
</dbReference>
<dbReference type="SUPFAM" id="SSF53335">
    <property type="entry name" value="S-adenosyl-L-methionine-dependent methyltransferases"/>
    <property type="match status" value="1"/>
</dbReference>
<proteinExistence type="predicted"/>
<protein>
    <submittedName>
        <fullName evidence="2">Methylase involved in ubiquinone/menaquinone biosynthesis</fullName>
    </submittedName>
</protein>
<dbReference type="PANTHER" id="PTHR43591">
    <property type="entry name" value="METHYLTRANSFERASE"/>
    <property type="match status" value="1"/>
</dbReference>
<keyword evidence="3" id="KW-1185">Reference proteome</keyword>
<dbReference type="HOGENOM" id="CLU_786990_0_0_11"/>
<evidence type="ECO:0000313" key="3">
    <source>
        <dbReference type="Proteomes" id="UP000021053"/>
    </source>
</evidence>
<dbReference type="Gene3D" id="3.40.50.150">
    <property type="entry name" value="Vaccinia Virus protein VP39"/>
    <property type="match status" value="1"/>
</dbReference>
<organism evidence="2 3">
    <name type="scientific">Cryptosporangium arvum DSM 44712</name>
    <dbReference type="NCBI Taxonomy" id="927661"/>
    <lineage>
        <taxon>Bacteria</taxon>
        <taxon>Bacillati</taxon>
        <taxon>Actinomycetota</taxon>
        <taxon>Actinomycetes</taxon>
        <taxon>Cryptosporangiales</taxon>
        <taxon>Cryptosporangiaceae</taxon>
        <taxon>Cryptosporangium</taxon>
    </lineage>
</organism>
<reference evidence="2 3" key="1">
    <citation type="submission" date="2013-07" db="EMBL/GenBank/DDBJ databases">
        <authorList>
            <consortium name="DOE Joint Genome Institute"/>
            <person name="Eisen J."/>
            <person name="Huntemann M."/>
            <person name="Han J."/>
            <person name="Chen A."/>
            <person name="Kyrpides N."/>
            <person name="Mavromatis K."/>
            <person name="Markowitz V."/>
            <person name="Palaniappan K."/>
            <person name="Ivanova N."/>
            <person name="Schaumberg A."/>
            <person name="Pati A."/>
            <person name="Liolios K."/>
            <person name="Nordberg H.P."/>
            <person name="Cantor M.N."/>
            <person name="Hua S.X."/>
            <person name="Woyke T."/>
        </authorList>
    </citation>
    <scope>NUCLEOTIDE SEQUENCE [LARGE SCALE GENOMIC DNA]</scope>
    <source>
        <strain evidence="2 3">DSM 44712</strain>
    </source>
</reference>
<comment type="caution">
    <text evidence="2">The sequence shown here is derived from an EMBL/GenBank/DDBJ whole genome shotgun (WGS) entry which is preliminary data.</text>
</comment>
<keyword evidence="2" id="KW-0489">Methyltransferase</keyword>
<dbReference type="RefSeq" id="WP_211247252.1">
    <property type="nucleotide sequence ID" value="NZ_KK073874.1"/>
</dbReference>
<dbReference type="PANTHER" id="PTHR43591:SF24">
    <property type="entry name" value="2-METHOXY-6-POLYPRENYL-1,4-BENZOQUINOL METHYLASE, MITOCHONDRIAL"/>
    <property type="match status" value="1"/>
</dbReference>
<keyword evidence="2" id="KW-0830">Ubiquinone</keyword>
<dbReference type="EMBL" id="JFBT01000001">
    <property type="protein sequence ID" value="EXG79749.1"/>
    <property type="molecule type" value="Genomic_DNA"/>
</dbReference>
<dbReference type="AlphaFoldDB" id="A0A010ZM84"/>